<dbReference type="Pfam" id="PF02005">
    <property type="entry name" value="TRM"/>
    <property type="match status" value="2"/>
</dbReference>
<dbReference type="GO" id="GO:0005634">
    <property type="term" value="C:nucleus"/>
    <property type="evidence" value="ECO:0007669"/>
    <property type="project" value="TreeGrafter"/>
</dbReference>
<gene>
    <name evidence="11" type="ORF">CCM_04696</name>
</gene>
<dbReference type="EC" id="2.1.1.216" evidence="7 9"/>
<dbReference type="PROSITE" id="PS51626">
    <property type="entry name" value="SAM_MT_TRM1"/>
    <property type="match status" value="1"/>
</dbReference>
<comment type="similarity">
    <text evidence="9">Belongs to the class I-like SAM-binding methyltransferase superfamily. Trm1 family.</text>
</comment>
<evidence type="ECO:0000256" key="7">
    <source>
        <dbReference type="ARBA" id="ARBA00039099"/>
    </source>
</evidence>
<dbReference type="GO" id="GO:0160104">
    <property type="term" value="F:tRNA (guanine(26)-N2)-dimethyltransferase activity"/>
    <property type="evidence" value="ECO:0007669"/>
    <property type="project" value="UniProtKB-UniRule"/>
</dbReference>
<sequence>MADPATEKATIEVDGVQYSTITEGLATILVPQGAKVGEDGGQVQQVFYNPIQQYNRDLSVLAIKVYGEEALERRKNRKQTKDAKYGKKRKRGDENGTKVEETEQPPAQPEQQPASEPVPAAQKNAGSTAKPAFKMLDALSASGLRALRYARELPFVTSITANDLSASAAKSIKQNVEHNGVADIVSVTNGDALAVMYRTIADALSNSENAKSWKKPAKFDVIDLDPYGTAAPFFDAAVQAVRDDGGLLCITCTDSAVWAGHAYCEKAFSLYGGTPIHGMHSHEAGLRLIINAVATSAARYGLGIEPQLSLSIDFYTKVFIRVTKSPQAVKFLGSKTMIVHSCDSGCGAWETQYLMRAKAAPNKKGNGAFYKYGMALGAADRLCKHCGTKMHINGPMYGGDIHSRDFIERLLKQIPESDKKIYGTLPRLQGMLQNALEELIPGPEEPAPVEPRDKESAKIDRYPFFVVPGKLASTVSCATPSDDHFRGALKHLGYVAGRSHCRPGSIKTDAPWSTIWWIMAEWIRQKAPVKTSRFKADTAPWRLLKKLGILEAQGDAGADLVDVDNQPDVTMEGVDAESNKGQDAGAEQPVPLTEEDLRKTMVFNDELAHLGREGKTQNLVRYQMNPRENWGPLTKAKSN</sequence>
<organism evidence="11 12">
    <name type="scientific">Cordyceps militaris (strain CM01)</name>
    <name type="common">Caterpillar fungus</name>
    <dbReference type="NCBI Taxonomy" id="983644"/>
    <lineage>
        <taxon>Eukaryota</taxon>
        <taxon>Fungi</taxon>
        <taxon>Dikarya</taxon>
        <taxon>Ascomycota</taxon>
        <taxon>Pezizomycotina</taxon>
        <taxon>Sordariomycetes</taxon>
        <taxon>Hypocreomycetidae</taxon>
        <taxon>Hypocreales</taxon>
        <taxon>Cordycipitaceae</taxon>
        <taxon>Cordyceps</taxon>
    </lineage>
</organism>
<dbReference type="SUPFAM" id="SSF53335">
    <property type="entry name" value="S-adenosyl-L-methionine-dependent methyltransferases"/>
    <property type="match status" value="1"/>
</dbReference>
<evidence type="ECO:0000256" key="4">
    <source>
        <dbReference type="ARBA" id="ARBA00022691"/>
    </source>
</evidence>
<evidence type="ECO:0000256" key="1">
    <source>
        <dbReference type="ARBA" id="ARBA00022555"/>
    </source>
</evidence>
<dbReference type="InterPro" id="IPR042296">
    <property type="entry name" value="tRNA_met_Trm1_C"/>
</dbReference>
<dbReference type="NCBIfam" id="TIGR00308">
    <property type="entry name" value="TRM1"/>
    <property type="match status" value="1"/>
</dbReference>
<dbReference type="KEGG" id="cmt:CCM_04696"/>
<feature type="region of interest" description="Disordered" evidence="10">
    <location>
        <begin position="571"/>
        <end position="595"/>
    </location>
</feature>
<keyword evidence="3 9" id="KW-0808">Transferase</keyword>
<evidence type="ECO:0000256" key="6">
    <source>
        <dbReference type="ARBA" id="ARBA00022884"/>
    </source>
</evidence>
<comment type="catalytic activity">
    <reaction evidence="8 9">
        <text>guanosine(26) in tRNA + 2 S-adenosyl-L-methionine = N(2)-dimethylguanosine(26) in tRNA + 2 S-adenosyl-L-homocysteine + 2 H(+)</text>
        <dbReference type="Rhea" id="RHEA:43140"/>
        <dbReference type="Rhea" id="RHEA-COMP:10359"/>
        <dbReference type="Rhea" id="RHEA-COMP:10360"/>
        <dbReference type="ChEBI" id="CHEBI:15378"/>
        <dbReference type="ChEBI" id="CHEBI:57856"/>
        <dbReference type="ChEBI" id="CHEBI:59789"/>
        <dbReference type="ChEBI" id="CHEBI:74269"/>
        <dbReference type="ChEBI" id="CHEBI:74513"/>
        <dbReference type="EC" id="2.1.1.216"/>
    </reaction>
</comment>
<dbReference type="STRING" id="983644.G3JGQ4"/>
<dbReference type="Gene3D" id="3.40.50.150">
    <property type="entry name" value="Vaccinia Virus protein VP39"/>
    <property type="match status" value="1"/>
</dbReference>
<dbReference type="Proteomes" id="UP000001610">
    <property type="component" value="Unassembled WGS sequence"/>
</dbReference>
<dbReference type="Gene3D" id="3.30.56.70">
    <property type="entry name" value="N2,N2-dimethylguanosine tRNA methyltransferase, C-terminal domain"/>
    <property type="match status" value="1"/>
</dbReference>
<dbReference type="PANTHER" id="PTHR10631:SF3">
    <property type="entry name" value="TRNA (GUANINE(26)-N(2))-DIMETHYLTRANSFERASE"/>
    <property type="match status" value="1"/>
</dbReference>
<evidence type="ECO:0000256" key="2">
    <source>
        <dbReference type="ARBA" id="ARBA00022603"/>
    </source>
</evidence>
<reference evidence="11 12" key="1">
    <citation type="journal article" date="2011" name="Genome Biol.">
        <title>Genome sequence of the insect pathogenic fungus Cordyceps militaris, a valued traditional Chinese medicine.</title>
        <authorList>
            <person name="Zheng P."/>
            <person name="Xia Y."/>
            <person name="Xiao G."/>
            <person name="Xiong C."/>
            <person name="Hu X."/>
            <person name="Zhang S."/>
            <person name="Zheng H."/>
            <person name="Huang Y."/>
            <person name="Zhou Y."/>
            <person name="Wang S."/>
            <person name="Zhao G.P."/>
            <person name="Liu X."/>
            <person name="St Leger R.J."/>
            <person name="Wang C."/>
        </authorList>
    </citation>
    <scope>NUCLEOTIDE SEQUENCE [LARGE SCALE GENOMIC DNA]</scope>
    <source>
        <strain evidence="11 12">CM01</strain>
    </source>
</reference>
<accession>G3JGQ4</accession>
<evidence type="ECO:0000256" key="8">
    <source>
        <dbReference type="ARBA" id="ARBA00051897"/>
    </source>
</evidence>
<feature type="region of interest" description="Disordered" evidence="10">
    <location>
        <begin position="73"/>
        <end position="127"/>
    </location>
</feature>
<dbReference type="RefSeq" id="XP_006669906.1">
    <property type="nucleotide sequence ID" value="XM_006669843.1"/>
</dbReference>
<keyword evidence="6 9" id="KW-0694">RNA-binding</keyword>
<dbReference type="InParanoid" id="G3JGQ4"/>
<evidence type="ECO:0000256" key="10">
    <source>
        <dbReference type="SAM" id="MobiDB-lite"/>
    </source>
</evidence>
<keyword evidence="12" id="KW-1185">Reference proteome</keyword>
<dbReference type="VEuPathDB" id="FungiDB:CCM_04696"/>
<dbReference type="eggNOG" id="KOG1253">
    <property type="taxonomic scope" value="Eukaryota"/>
</dbReference>
<dbReference type="OrthoDB" id="6349953at2759"/>
<keyword evidence="5 9" id="KW-0819">tRNA processing</keyword>
<keyword evidence="4 9" id="KW-0949">S-adenosyl-L-methionine</keyword>
<evidence type="ECO:0000313" key="11">
    <source>
        <dbReference type="EMBL" id="EGX93323.1"/>
    </source>
</evidence>
<dbReference type="HOGENOM" id="CLU_010862_2_0_1"/>
<evidence type="ECO:0000256" key="3">
    <source>
        <dbReference type="ARBA" id="ARBA00022679"/>
    </source>
</evidence>
<dbReference type="AlphaFoldDB" id="G3JGQ4"/>
<proteinExistence type="inferred from homology"/>
<keyword evidence="2 9" id="KW-0489">Methyltransferase</keyword>
<keyword evidence="1 9" id="KW-0820">tRNA-binding</keyword>
<name>G3JGQ4_CORMM</name>
<dbReference type="EMBL" id="JH126401">
    <property type="protein sequence ID" value="EGX93323.1"/>
    <property type="molecule type" value="Genomic_DNA"/>
</dbReference>
<evidence type="ECO:0000256" key="9">
    <source>
        <dbReference type="PROSITE-ProRule" id="PRU00958"/>
    </source>
</evidence>
<evidence type="ECO:0000256" key="5">
    <source>
        <dbReference type="ARBA" id="ARBA00022694"/>
    </source>
</evidence>
<dbReference type="FunCoup" id="G3JGQ4">
    <property type="interactions" value="1105"/>
</dbReference>
<protein>
    <recommendedName>
        <fullName evidence="7 9">tRNA (guanine(26)-N(2))-dimethyltransferase</fullName>
        <ecNumber evidence="7 9">2.1.1.216</ecNumber>
    </recommendedName>
</protein>
<evidence type="ECO:0000313" key="12">
    <source>
        <dbReference type="Proteomes" id="UP000001610"/>
    </source>
</evidence>
<dbReference type="InterPro" id="IPR029063">
    <property type="entry name" value="SAM-dependent_MTases_sf"/>
</dbReference>
<dbReference type="GeneID" id="18166718"/>
<dbReference type="GO" id="GO:0000049">
    <property type="term" value="F:tRNA binding"/>
    <property type="evidence" value="ECO:0007669"/>
    <property type="project" value="UniProtKB-UniRule"/>
</dbReference>
<dbReference type="FunFam" id="3.30.56.70:FF:000001">
    <property type="entry name" value="tRNA (guanine(26)-N(2))-dimethyltransferase"/>
    <property type="match status" value="1"/>
</dbReference>
<feature type="compositionally biased region" description="Basic and acidic residues" evidence="10">
    <location>
        <begin position="73"/>
        <end position="101"/>
    </location>
</feature>
<dbReference type="OMA" id="MKCCHEM"/>
<dbReference type="GO" id="GO:0002940">
    <property type="term" value="P:tRNA N2-guanine methylation"/>
    <property type="evidence" value="ECO:0007669"/>
    <property type="project" value="TreeGrafter"/>
</dbReference>
<dbReference type="CDD" id="cd02440">
    <property type="entry name" value="AdoMet_MTases"/>
    <property type="match status" value="1"/>
</dbReference>
<dbReference type="InterPro" id="IPR002905">
    <property type="entry name" value="Trm1"/>
</dbReference>
<dbReference type="PANTHER" id="PTHR10631">
    <property type="entry name" value="N 2 ,N 2 -DIMETHYLGUANOSINE TRNA METHYLTRANSFERASE"/>
    <property type="match status" value="1"/>
</dbReference>
<feature type="compositionally biased region" description="Low complexity" evidence="10">
    <location>
        <begin position="109"/>
        <end position="122"/>
    </location>
</feature>